<dbReference type="AlphaFoldDB" id="A0A255GP83"/>
<gene>
    <name evidence="3" type="ORF">CGZ94_01720</name>
</gene>
<feature type="transmembrane region" description="Helical" evidence="2">
    <location>
        <begin position="74"/>
        <end position="91"/>
    </location>
</feature>
<keyword evidence="4" id="KW-1185">Reference proteome</keyword>
<name>A0A255GP83_9ACTN</name>
<proteinExistence type="predicted"/>
<feature type="transmembrane region" description="Helical" evidence="2">
    <location>
        <begin position="178"/>
        <end position="201"/>
    </location>
</feature>
<evidence type="ECO:0000313" key="4">
    <source>
        <dbReference type="Proteomes" id="UP000215896"/>
    </source>
</evidence>
<keyword evidence="2" id="KW-0472">Membrane</keyword>
<feature type="transmembrane region" description="Helical" evidence="2">
    <location>
        <begin position="97"/>
        <end position="115"/>
    </location>
</feature>
<protein>
    <submittedName>
        <fullName evidence="3">Uncharacterized protein</fullName>
    </submittedName>
</protein>
<evidence type="ECO:0000256" key="2">
    <source>
        <dbReference type="SAM" id="Phobius"/>
    </source>
</evidence>
<keyword evidence="2" id="KW-0812">Transmembrane</keyword>
<accession>A0A255GP83</accession>
<organism evidence="3 4">
    <name type="scientific">Enemella evansiae</name>
    <dbReference type="NCBI Taxonomy" id="2016499"/>
    <lineage>
        <taxon>Bacteria</taxon>
        <taxon>Bacillati</taxon>
        <taxon>Actinomycetota</taxon>
        <taxon>Actinomycetes</taxon>
        <taxon>Propionibacteriales</taxon>
        <taxon>Propionibacteriaceae</taxon>
        <taxon>Enemella</taxon>
    </lineage>
</organism>
<feature type="transmembrane region" description="Helical" evidence="2">
    <location>
        <begin position="127"/>
        <end position="153"/>
    </location>
</feature>
<evidence type="ECO:0000313" key="3">
    <source>
        <dbReference type="EMBL" id="OYO17630.1"/>
    </source>
</evidence>
<dbReference type="Proteomes" id="UP000215896">
    <property type="component" value="Unassembled WGS sequence"/>
</dbReference>
<feature type="region of interest" description="Disordered" evidence="1">
    <location>
        <begin position="1"/>
        <end position="64"/>
    </location>
</feature>
<keyword evidence="2" id="KW-1133">Transmembrane helix</keyword>
<sequence length="211" mass="21940">MSMPTEPRGPEMVPPNPSGQPVSPNPAYPQNPAYQPGQTYQPNPSYPPAPVYPGAPQSPPDLSVEAPVERVGRGLAFSLVAIPAGVVATVMLWKLGFIASLIPFLLAGLAVWLYARGAGTQARRGAPALIGVILVGVAASLVSIVATDIWTAYPEYGAASGMSRAEFVLVNLLRPDLWGAYLADLVIFLLFAALGVIGTVIRLAKAPAASA</sequence>
<reference evidence="3 4" key="1">
    <citation type="submission" date="2017-07" db="EMBL/GenBank/DDBJ databases">
        <title>Draft whole genome sequences of clinical Proprionibacteriaceae strains.</title>
        <authorList>
            <person name="Bernier A.-M."/>
            <person name="Bernard K."/>
            <person name="Domingo M.-C."/>
        </authorList>
    </citation>
    <scope>NUCLEOTIDE SEQUENCE [LARGE SCALE GENOMIC DNA]</scope>
    <source>
        <strain evidence="3 4">NML 030167</strain>
    </source>
</reference>
<feature type="compositionally biased region" description="Pro residues" evidence="1">
    <location>
        <begin position="12"/>
        <end position="29"/>
    </location>
</feature>
<comment type="caution">
    <text evidence="3">The sequence shown here is derived from an EMBL/GenBank/DDBJ whole genome shotgun (WGS) entry which is preliminary data.</text>
</comment>
<accession>A0A4R6LQF6</accession>
<evidence type="ECO:0000256" key="1">
    <source>
        <dbReference type="SAM" id="MobiDB-lite"/>
    </source>
</evidence>
<dbReference type="EMBL" id="NMVO01000001">
    <property type="protein sequence ID" value="OYO17630.1"/>
    <property type="molecule type" value="Genomic_DNA"/>
</dbReference>
<feature type="compositionally biased region" description="Pro residues" evidence="1">
    <location>
        <begin position="44"/>
        <end position="59"/>
    </location>
</feature>